<keyword evidence="2" id="KW-1185">Reference proteome</keyword>
<organism evidence="1 2">
    <name type="scientific">Oceanobacillus indicireducens</name>
    <dbReference type="NCBI Taxonomy" id="1004261"/>
    <lineage>
        <taxon>Bacteria</taxon>
        <taxon>Bacillati</taxon>
        <taxon>Bacillota</taxon>
        <taxon>Bacilli</taxon>
        <taxon>Bacillales</taxon>
        <taxon>Bacillaceae</taxon>
        <taxon>Oceanobacillus</taxon>
    </lineage>
</organism>
<name>A0A917Y4C4_9BACI</name>
<reference evidence="1" key="2">
    <citation type="submission" date="2020-09" db="EMBL/GenBank/DDBJ databases">
        <authorList>
            <person name="Sun Q."/>
            <person name="Ohkuma M."/>
        </authorList>
    </citation>
    <scope>NUCLEOTIDE SEQUENCE</scope>
    <source>
        <strain evidence="1">JCM 17251</strain>
    </source>
</reference>
<gene>
    <name evidence="1" type="ORF">GCM10007971_38210</name>
</gene>
<comment type="caution">
    <text evidence="1">The sequence shown here is derived from an EMBL/GenBank/DDBJ whole genome shotgun (WGS) entry which is preliminary data.</text>
</comment>
<evidence type="ECO:0000313" key="2">
    <source>
        <dbReference type="Proteomes" id="UP000624041"/>
    </source>
</evidence>
<proteinExistence type="predicted"/>
<dbReference type="RefSeq" id="WP_194461825.1">
    <property type="nucleotide sequence ID" value="NZ_BMOS01000059.1"/>
</dbReference>
<dbReference type="EMBL" id="BMOS01000059">
    <property type="protein sequence ID" value="GGN67400.1"/>
    <property type="molecule type" value="Genomic_DNA"/>
</dbReference>
<evidence type="ECO:0000313" key="1">
    <source>
        <dbReference type="EMBL" id="GGN67400.1"/>
    </source>
</evidence>
<dbReference type="AlphaFoldDB" id="A0A917Y4C4"/>
<accession>A0A917Y4C4</accession>
<reference evidence="1" key="1">
    <citation type="journal article" date="2014" name="Int. J. Syst. Evol. Microbiol.">
        <title>Complete genome sequence of Corynebacterium casei LMG S-19264T (=DSM 44701T), isolated from a smear-ripened cheese.</title>
        <authorList>
            <consortium name="US DOE Joint Genome Institute (JGI-PGF)"/>
            <person name="Walter F."/>
            <person name="Albersmeier A."/>
            <person name="Kalinowski J."/>
            <person name="Ruckert C."/>
        </authorList>
    </citation>
    <scope>NUCLEOTIDE SEQUENCE</scope>
    <source>
        <strain evidence="1">JCM 17251</strain>
    </source>
</reference>
<dbReference type="Proteomes" id="UP000624041">
    <property type="component" value="Unassembled WGS sequence"/>
</dbReference>
<protein>
    <submittedName>
        <fullName evidence="1">Uncharacterized protein</fullName>
    </submittedName>
</protein>
<sequence>MFKFIQLLGATLNIGRGGNAPEEKLTLFETNEPIKIGRFIVTVLPLIHSEPIKINEIMKIVNVSIRLANVL</sequence>